<dbReference type="InterPro" id="IPR043129">
    <property type="entry name" value="ATPase_NBD"/>
</dbReference>
<evidence type="ECO:0000313" key="3">
    <source>
        <dbReference type="Proteomes" id="UP000827724"/>
    </source>
</evidence>
<protein>
    <recommendedName>
        <fullName evidence="4">Actin-like ATPase domain-containing protein</fullName>
    </recommendedName>
</protein>
<accession>A0A9P8QP02</accession>
<proteinExistence type="predicted"/>
<comment type="caution">
    <text evidence="2">The sequence shown here is derived from an EMBL/GenBank/DDBJ whole genome shotgun (WGS) entry which is preliminary data.</text>
</comment>
<name>A0A9P8QP02_9HYPO</name>
<gene>
    <name evidence="2" type="ORF">Trco_005726</name>
</gene>
<reference evidence="2" key="1">
    <citation type="submission" date="2021-08" db="EMBL/GenBank/DDBJ databases">
        <title>Chromosome-Level Trichoderma cornu-damae using Hi-C Data.</title>
        <authorList>
            <person name="Kim C.S."/>
        </authorList>
    </citation>
    <scope>NUCLEOTIDE SEQUENCE</scope>
    <source>
        <strain evidence="2">KA19-0412C</strain>
    </source>
</reference>
<dbReference type="EMBL" id="JAIWOZ010000004">
    <property type="protein sequence ID" value="KAH6606573.1"/>
    <property type="molecule type" value="Genomic_DNA"/>
</dbReference>
<feature type="region of interest" description="Disordered" evidence="1">
    <location>
        <begin position="616"/>
        <end position="643"/>
    </location>
</feature>
<keyword evidence="3" id="KW-1185">Reference proteome</keyword>
<sequence>MPRYPRNETLAGRALKSIERGPTIVIGIDFGTTFSGVAWARSTRPDHVDIITNWKSHLSYNSDKEKVPTSISYREDDGPPLWGYVAPSDESSIKWFKLCLLDNEDIPEYLRSSKHFKLERASLERSNTHVVDVISDYLRELWEYSIRTIERAEGKSVMDLSAFKVVVTLPAIWPAYAQFRMKEAVEKAGILNLRKAAETTLEFISEPEAAALATLQDMSDRRDVRPGDHFVVCDAGGGTVVSLFKAGSFCRGMGSCDTQDVITYTVISQNPMKVKESVKGDGKLCGAAFLDERFRDLLRGEFPSDTWEKLGEDGITRLMNNEWENGIKPQFCNDGRNWLIQAPFSSRKRRYDQFKVADVFKPITDQVVELVTAQVQEVEKKYKKQPKFVILVGGFGRCVYLHSCLKASLRDRIEILQSSGARPWTAVCRGAAIRGLEEYDNTAEPAILSRVARASYGTMCNVIPWREKEHNLQDKEWCPIAREFIAADQASWFLRIGETLSVGKTIEQGFHQDFESPTEDIVTHLIYSNALHPPQRCDETVKELCQVRWSRIPQFDDLPTWTNSKGRVARRLFYVVKMTSNGVTLDFEISHDGKIVASKNVAVDYRESGAAARRSVGRLGDDDGGTVAQREWNGGRKWDDPFV</sequence>
<dbReference type="Proteomes" id="UP000827724">
    <property type="component" value="Unassembled WGS sequence"/>
</dbReference>
<evidence type="ECO:0008006" key="4">
    <source>
        <dbReference type="Google" id="ProtNLM"/>
    </source>
</evidence>
<dbReference type="AlphaFoldDB" id="A0A9P8QP02"/>
<feature type="compositionally biased region" description="Basic and acidic residues" evidence="1">
    <location>
        <begin position="633"/>
        <end position="643"/>
    </location>
</feature>
<dbReference type="CDD" id="cd10170">
    <property type="entry name" value="ASKHA_NBD_HSP70"/>
    <property type="match status" value="1"/>
</dbReference>
<dbReference type="SUPFAM" id="SSF53067">
    <property type="entry name" value="Actin-like ATPase domain"/>
    <property type="match status" value="2"/>
</dbReference>
<dbReference type="PANTHER" id="PTHR14187">
    <property type="entry name" value="ALPHA KINASE/ELONGATION FACTOR 2 KINASE"/>
    <property type="match status" value="1"/>
</dbReference>
<evidence type="ECO:0000256" key="1">
    <source>
        <dbReference type="SAM" id="MobiDB-lite"/>
    </source>
</evidence>
<dbReference type="PANTHER" id="PTHR14187:SF5">
    <property type="entry name" value="HEAT SHOCK 70 KDA PROTEIN 12A"/>
    <property type="match status" value="1"/>
</dbReference>
<organism evidence="2 3">
    <name type="scientific">Trichoderma cornu-damae</name>
    <dbReference type="NCBI Taxonomy" id="654480"/>
    <lineage>
        <taxon>Eukaryota</taxon>
        <taxon>Fungi</taxon>
        <taxon>Dikarya</taxon>
        <taxon>Ascomycota</taxon>
        <taxon>Pezizomycotina</taxon>
        <taxon>Sordariomycetes</taxon>
        <taxon>Hypocreomycetidae</taxon>
        <taxon>Hypocreales</taxon>
        <taxon>Hypocreaceae</taxon>
        <taxon>Trichoderma</taxon>
    </lineage>
</organism>
<dbReference type="Gene3D" id="3.30.420.40">
    <property type="match status" value="1"/>
</dbReference>
<evidence type="ECO:0000313" key="2">
    <source>
        <dbReference type="EMBL" id="KAH6606573.1"/>
    </source>
</evidence>
<dbReference type="OrthoDB" id="2963168at2759"/>